<accession>A0A2M7DQN5</accession>
<proteinExistence type="predicted"/>
<organism evidence="2 3">
    <name type="scientific">Candidatus Falkowbacteria bacterium CG02_land_8_20_14_3_00_36_14</name>
    <dbReference type="NCBI Taxonomy" id="1974560"/>
    <lineage>
        <taxon>Bacteria</taxon>
        <taxon>Candidatus Falkowiibacteriota</taxon>
    </lineage>
</organism>
<dbReference type="InterPro" id="IPR025641">
    <property type="entry name" value="DUF4340"/>
</dbReference>
<evidence type="ECO:0000259" key="1">
    <source>
        <dbReference type="Pfam" id="PF14238"/>
    </source>
</evidence>
<evidence type="ECO:0000313" key="2">
    <source>
        <dbReference type="EMBL" id="PIV52103.1"/>
    </source>
</evidence>
<dbReference type="EMBL" id="PETS01000009">
    <property type="protein sequence ID" value="PIV52103.1"/>
    <property type="molecule type" value="Genomic_DNA"/>
</dbReference>
<reference evidence="3" key="1">
    <citation type="submission" date="2017-09" db="EMBL/GenBank/DDBJ databases">
        <title>Depth-based differentiation of microbial function through sediment-hosted aquifers and enrichment of novel symbionts in the deep terrestrial subsurface.</title>
        <authorList>
            <person name="Probst A.J."/>
            <person name="Ladd B."/>
            <person name="Jarett J.K."/>
            <person name="Geller-Mcgrath D.E."/>
            <person name="Sieber C.M.K."/>
            <person name="Emerson J.B."/>
            <person name="Anantharaman K."/>
            <person name="Thomas B.C."/>
            <person name="Malmstrom R."/>
            <person name="Stieglmeier M."/>
            <person name="Klingl A."/>
            <person name="Woyke T."/>
            <person name="Ryan C.M."/>
            <person name="Banfield J.F."/>
        </authorList>
    </citation>
    <scope>NUCLEOTIDE SEQUENCE [LARGE SCALE GENOMIC DNA]</scope>
</reference>
<sequence>MTKKNLILGTILIVLIALAYLYQGPFQDWKIKSSSPKNFLAGVEANIISKIEIKQNVNDTILEKEGDKWKISGTKDFYASDSMAANLNKSLNDLKESKLELISAVKEKKQEFLTDEASGLNIKLFAGGNLIKDFIIGSIGSDYQSVYISRPDIDETYSLNLNLLSTFSQPEWRDKTIFSSTKDKINKLRFQYPGREFNIEKINGEWEGNLPYKFSVDEVKIDKIVSLISSLSAEDIPAQDFANTGLEKNLIIVEASGEGIDNTLMIGNDNGEELYYAKKADSDNIYLITKEQRDELNKKIQDLR</sequence>
<evidence type="ECO:0000313" key="3">
    <source>
        <dbReference type="Proteomes" id="UP000228896"/>
    </source>
</evidence>
<protein>
    <recommendedName>
        <fullName evidence="1">DUF4340 domain-containing protein</fullName>
    </recommendedName>
</protein>
<feature type="domain" description="DUF4340" evidence="1">
    <location>
        <begin position="69"/>
        <end position="247"/>
    </location>
</feature>
<name>A0A2M7DQN5_9BACT</name>
<dbReference type="AlphaFoldDB" id="A0A2M7DQN5"/>
<dbReference type="Pfam" id="PF14238">
    <property type="entry name" value="DUF4340"/>
    <property type="match status" value="1"/>
</dbReference>
<comment type="caution">
    <text evidence="2">The sequence shown here is derived from an EMBL/GenBank/DDBJ whole genome shotgun (WGS) entry which is preliminary data.</text>
</comment>
<gene>
    <name evidence="2" type="ORF">COS18_00555</name>
</gene>
<dbReference type="Proteomes" id="UP000228896">
    <property type="component" value="Unassembled WGS sequence"/>
</dbReference>